<dbReference type="Proteomes" id="UP000477782">
    <property type="component" value="Unassembled WGS sequence"/>
</dbReference>
<dbReference type="GO" id="GO:0005737">
    <property type="term" value="C:cytoplasm"/>
    <property type="evidence" value="ECO:0007669"/>
    <property type="project" value="UniProtKB-SubCell"/>
</dbReference>
<keyword evidence="9" id="KW-1185">Reference proteome</keyword>
<dbReference type="NCBIfam" id="TIGR02432">
    <property type="entry name" value="lysidine_TilS_N"/>
    <property type="match status" value="1"/>
</dbReference>
<dbReference type="SUPFAM" id="SSF52402">
    <property type="entry name" value="Adenine nucleotide alpha hydrolases-like"/>
    <property type="match status" value="1"/>
</dbReference>
<dbReference type="Gene3D" id="3.40.50.620">
    <property type="entry name" value="HUPs"/>
    <property type="match status" value="1"/>
</dbReference>
<dbReference type="GO" id="GO:0005524">
    <property type="term" value="F:ATP binding"/>
    <property type="evidence" value="ECO:0007669"/>
    <property type="project" value="UniProtKB-UniRule"/>
</dbReference>
<keyword evidence="2 6" id="KW-0819">tRNA processing</keyword>
<protein>
    <recommendedName>
        <fullName evidence="6">tRNA(Ile)-lysidine synthase</fullName>
        <ecNumber evidence="6">6.3.4.19</ecNumber>
    </recommendedName>
    <alternativeName>
        <fullName evidence="6">tRNA(Ile)-2-lysyl-cytidine synthase</fullName>
    </alternativeName>
    <alternativeName>
        <fullName evidence="6">tRNA(Ile)-lysidine synthetase</fullName>
    </alternativeName>
</protein>
<evidence type="ECO:0000313" key="9">
    <source>
        <dbReference type="Proteomes" id="UP000477782"/>
    </source>
</evidence>
<evidence type="ECO:0000256" key="2">
    <source>
        <dbReference type="ARBA" id="ARBA00022694"/>
    </source>
</evidence>
<dbReference type="AlphaFoldDB" id="A0A6M0QWX3"/>
<reference evidence="8 9" key="1">
    <citation type="submission" date="2020-02" db="EMBL/GenBank/DDBJ databases">
        <authorList>
            <person name="Chen W.-M."/>
        </authorList>
    </citation>
    <scope>NUCLEOTIDE SEQUENCE [LARGE SCALE GENOMIC DNA]</scope>
    <source>
        <strain evidence="8 9">KMS-5</strain>
    </source>
</reference>
<sequence>MTPSDGVPEAGLLTALSATFPDGPPGRIGVAVSGGGDSMALLHLALRVFPQHVLALTVDHGLRPESAAEAAQVAAFCAANGVSHQTLRWHGPAPTGNLMAQARQARIDLMAAWARGRGVTDILLGHTADDQAETFLMTLARAAGLDGLSGLRPQFQAQGIRFHRPLLQVMRAALRSYLAAEGIGWVDDPTNEDDRYARARTRKTLAALAPLGLDAGTIAHSVRNLAMSRQALQASVADIARRHVGELAGSLQVDGEVLDGLTDDLHRRLLIGALRWIAGASHPPREAQLDRLRARLAGRQEATLGGVRFFWAKDRLTMAREGRAVGGTVAQAGIWDGRWTLQGPAVQGATLGPLGAKGLRLCPEWRHHGPAAVLATTPALWVGETLVAAPLAGVGAGYTARLPQPFAEFILSH</sequence>
<dbReference type="PANTHER" id="PTHR43033:SF1">
    <property type="entry name" value="TRNA(ILE)-LYSIDINE SYNTHASE-RELATED"/>
    <property type="match status" value="1"/>
</dbReference>
<organism evidence="8 9">
    <name type="scientific">Tabrizicola oligotrophica</name>
    <dbReference type="NCBI Taxonomy" id="2710650"/>
    <lineage>
        <taxon>Bacteria</taxon>
        <taxon>Pseudomonadati</taxon>
        <taxon>Pseudomonadota</taxon>
        <taxon>Alphaproteobacteria</taxon>
        <taxon>Rhodobacterales</taxon>
        <taxon>Paracoccaceae</taxon>
        <taxon>Tabrizicola</taxon>
    </lineage>
</organism>
<comment type="subcellular location">
    <subcellularLocation>
        <location evidence="6">Cytoplasm</location>
    </subcellularLocation>
</comment>
<dbReference type="EC" id="6.3.4.19" evidence="6"/>
<dbReference type="PANTHER" id="PTHR43033">
    <property type="entry name" value="TRNA(ILE)-LYSIDINE SYNTHASE-RELATED"/>
    <property type="match status" value="1"/>
</dbReference>
<comment type="catalytic activity">
    <reaction evidence="5 6">
        <text>cytidine(34) in tRNA(Ile2) + L-lysine + ATP = lysidine(34) in tRNA(Ile2) + AMP + diphosphate + H(+)</text>
        <dbReference type="Rhea" id="RHEA:43744"/>
        <dbReference type="Rhea" id="RHEA-COMP:10625"/>
        <dbReference type="Rhea" id="RHEA-COMP:10670"/>
        <dbReference type="ChEBI" id="CHEBI:15378"/>
        <dbReference type="ChEBI" id="CHEBI:30616"/>
        <dbReference type="ChEBI" id="CHEBI:32551"/>
        <dbReference type="ChEBI" id="CHEBI:33019"/>
        <dbReference type="ChEBI" id="CHEBI:82748"/>
        <dbReference type="ChEBI" id="CHEBI:83665"/>
        <dbReference type="ChEBI" id="CHEBI:456215"/>
        <dbReference type="EC" id="6.3.4.19"/>
    </reaction>
</comment>
<feature type="binding site" evidence="6">
    <location>
        <begin position="33"/>
        <end position="38"/>
    </location>
    <ligand>
        <name>ATP</name>
        <dbReference type="ChEBI" id="CHEBI:30616"/>
    </ligand>
</feature>
<dbReference type="InterPro" id="IPR012795">
    <property type="entry name" value="tRNA_Ile_lys_synt_N"/>
</dbReference>
<dbReference type="RefSeq" id="WP_164625993.1">
    <property type="nucleotide sequence ID" value="NZ_JAAIVJ010000006.1"/>
</dbReference>
<dbReference type="InterPro" id="IPR014729">
    <property type="entry name" value="Rossmann-like_a/b/a_fold"/>
</dbReference>
<comment type="similarity">
    <text evidence="6">Belongs to the tRNA(Ile)-lysidine synthase family.</text>
</comment>
<dbReference type="GO" id="GO:0006400">
    <property type="term" value="P:tRNA modification"/>
    <property type="evidence" value="ECO:0007669"/>
    <property type="project" value="UniProtKB-UniRule"/>
</dbReference>
<dbReference type="InterPro" id="IPR011063">
    <property type="entry name" value="TilS/TtcA_N"/>
</dbReference>
<keyword evidence="6" id="KW-0963">Cytoplasm</keyword>
<evidence type="ECO:0000313" key="8">
    <source>
        <dbReference type="EMBL" id="NEY91002.1"/>
    </source>
</evidence>
<gene>
    <name evidence="6 8" type="primary">tilS</name>
    <name evidence="8" type="ORF">G4Z14_11910</name>
</gene>
<evidence type="ECO:0000256" key="3">
    <source>
        <dbReference type="ARBA" id="ARBA00022741"/>
    </source>
</evidence>
<dbReference type="InterPro" id="IPR012094">
    <property type="entry name" value="tRNA_Ile_lys_synt"/>
</dbReference>
<dbReference type="EMBL" id="JAAIVJ010000006">
    <property type="protein sequence ID" value="NEY91002.1"/>
    <property type="molecule type" value="Genomic_DNA"/>
</dbReference>
<dbReference type="GO" id="GO:0032267">
    <property type="term" value="F:tRNA(Ile)-lysidine synthase activity"/>
    <property type="evidence" value="ECO:0007669"/>
    <property type="project" value="UniProtKB-EC"/>
</dbReference>
<feature type="domain" description="tRNA(Ile)-lysidine/2-thiocytidine synthase N-terminal" evidence="7">
    <location>
        <begin position="28"/>
        <end position="203"/>
    </location>
</feature>
<dbReference type="HAMAP" id="MF_01161">
    <property type="entry name" value="tRNA_Ile_lys_synt"/>
    <property type="match status" value="1"/>
</dbReference>
<name>A0A6M0QWX3_9RHOB</name>
<evidence type="ECO:0000256" key="5">
    <source>
        <dbReference type="ARBA" id="ARBA00048539"/>
    </source>
</evidence>
<comment type="domain">
    <text evidence="6">The N-terminal region contains the highly conserved SGGXDS motif, predicted to be a P-loop motif involved in ATP binding.</text>
</comment>
<keyword evidence="1 6" id="KW-0436">Ligase</keyword>
<dbReference type="Pfam" id="PF01171">
    <property type="entry name" value="ATP_bind_3"/>
    <property type="match status" value="1"/>
</dbReference>
<evidence type="ECO:0000256" key="6">
    <source>
        <dbReference type="HAMAP-Rule" id="MF_01161"/>
    </source>
</evidence>
<evidence type="ECO:0000256" key="4">
    <source>
        <dbReference type="ARBA" id="ARBA00022840"/>
    </source>
</evidence>
<proteinExistence type="inferred from homology"/>
<accession>A0A6M0QWX3</accession>
<dbReference type="CDD" id="cd01992">
    <property type="entry name" value="TilS_N"/>
    <property type="match status" value="1"/>
</dbReference>
<evidence type="ECO:0000259" key="7">
    <source>
        <dbReference type="Pfam" id="PF01171"/>
    </source>
</evidence>
<comment type="caution">
    <text evidence="8">The sequence shown here is derived from an EMBL/GenBank/DDBJ whole genome shotgun (WGS) entry which is preliminary data.</text>
</comment>
<evidence type="ECO:0000256" key="1">
    <source>
        <dbReference type="ARBA" id="ARBA00022598"/>
    </source>
</evidence>
<keyword evidence="3 6" id="KW-0547">Nucleotide-binding</keyword>
<keyword evidence="4 6" id="KW-0067">ATP-binding</keyword>
<comment type="function">
    <text evidence="6">Ligates lysine onto the cytidine present at position 34 of the AUA codon-specific tRNA(Ile) that contains the anticodon CAU, in an ATP-dependent manner. Cytidine is converted to lysidine, thus changing the amino acid specificity of the tRNA from methionine to isoleucine.</text>
</comment>